<evidence type="ECO:0000313" key="2">
    <source>
        <dbReference type="EMBL" id="CAG6472088.1"/>
    </source>
</evidence>
<name>A0A8D8BB88_CULPI</name>
<evidence type="ECO:0000256" key="1">
    <source>
        <dbReference type="SAM" id="SignalP"/>
    </source>
</evidence>
<feature type="signal peptide" evidence="1">
    <location>
        <begin position="1"/>
        <end position="15"/>
    </location>
</feature>
<protein>
    <submittedName>
        <fullName evidence="2">(northern house mosquito) hypothetical protein</fullName>
    </submittedName>
</protein>
<dbReference type="EMBL" id="HBUE01069196">
    <property type="protein sequence ID" value="CAG6472092.1"/>
    <property type="molecule type" value="Transcribed_RNA"/>
</dbReference>
<organism evidence="2">
    <name type="scientific">Culex pipiens</name>
    <name type="common">House mosquito</name>
    <dbReference type="NCBI Taxonomy" id="7175"/>
    <lineage>
        <taxon>Eukaryota</taxon>
        <taxon>Metazoa</taxon>
        <taxon>Ecdysozoa</taxon>
        <taxon>Arthropoda</taxon>
        <taxon>Hexapoda</taxon>
        <taxon>Insecta</taxon>
        <taxon>Pterygota</taxon>
        <taxon>Neoptera</taxon>
        <taxon>Endopterygota</taxon>
        <taxon>Diptera</taxon>
        <taxon>Nematocera</taxon>
        <taxon>Culicoidea</taxon>
        <taxon>Culicidae</taxon>
        <taxon>Culicinae</taxon>
        <taxon>Culicini</taxon>
        <taxon>Culex</taxon>
        <taxon>Culex</taxon>
    </lineage>
</organism>
<feature type="chain" id="PRO_5036427908" evidence="1">
    <location>
        <begin position="16"/>
        <end position="121"/>
    </location>
</feature>
<accession>A0A8D8BB88</accession>
<dbReference type="EMBL" id="HBUE01069195">
    <property type="protein sequence ID" value="CAG6472090.1"/>
    <property type="molecule type" value="Transcribed_RNA"/>
</dbReference>
<dbReference type="AlphaFoldDB" id="A0A8D8BB88"/>
<sequence>MFSGWMTPLQQTTLALSPWLNLTCFFSSNEFCRPNVDGDLTCWVIVGATPRADPLICVSSGISVQLVCGHIIGLSIDFPGGRQVAAGGLYWMLTELTYESSSAPPRPALYSWYCDITHRRQ</sequence>
<keyword evidence="1" id="KW-0732">Signal</keyword>
<proteinExistence type="predicted"/>
<reference evidence="2" key="1">
    <citation type="submission" date="2021-05" db="EMBL/GenBank/DDBJ databases">
        <authorList>
            <person name="Alioto T."/>
            <person name="Alioto T."/>
            <person name="Gomez Garrido J."/>
        </authorList>
    </citation>
    <scope>NUCLEOTIDE SEQUENCE</scope>
</reference>
<dbReference type="EMBL" id="HBUE01069197">
    <property type="protein sequence ID" value="CAG6472094.1"/>
    <property type="molecule type" value="Transcribed_RNA"/>
</dbReference>
<dbReference type="EMBL" id="HBUE01069191">
    <property type="protein sequence ID" value="CAG6472088.1"/>
    <property type="molecule type" value="Transcribed_RNA"/>
</dbReference>